<gene>
    <name evidence="1" type="ORF">IF129_22290</name>
</gene>
<sequence>MVEVETFLRDEDGRFVTAAACRMPPPDTDYVEGAVRLSVGGTEILGTEEWDYVDQLWCYMADMLTCLHSSGYAETYFPDQPIKLSFRRVGSRVVVSAEVGRDTRTSDAPSAALDAALRSGGRAFFDRMADLVPGNSYTEARRALES</sequence>
<evidence type="ECO:0000313" key="1">
    <source>
        <dbReference type="EMBL" id="MBD3934280.1"/>
    </source>
</evidence>
<name>A0A927F3F2_9ACTN</name>
<proteinExistence type="predicted"/>
<dbReference type="AlphaFoldDB" id="A0A927F3F2"/>
<reference evidence="1" key="1">
    <citation type="submission" date="2020-09" db="EMBL/GenBank/DDBJ databases">
        <title>Secondary metabolite and genome analysis of marine Streptomyces chumphonensis KK1-2T.</title>
        <authorList>
            <person name="Phongsopitanun W."/>
            <person name="Kanchanasin P."/>
            <person name="Pittayakhajonwut P."/>
            <person name="Suwanborirux K."/>
            <person name="Tanasupawat S."/>
        </authorList>
    </citation>
    <scope>NUCLEOTIDE SEQUENCE</scope>
    <source>
        <strain evidence="1">KK1-2</strain>
    </source>
</reference>
<accession>A0A927F3F2</accession>
<keyword evidence="2" id="KW-1185">Reference proteome</keyword>
<evidence type="ECO:0000313" key="2">
    <source>
        <dbReference type="Proteomes" id="UP000632289"/>
    </source>
</evidence>
<organism evidence="1 2">
    <name type="scientific">Streptomyces chumphonensis</name>
    <dbReference type="NCBI Taxonomy" id="1214925"/>
    <lineage>
        <taxon>Bacteria</taxon>
        <taxon>Bacillati</taxon>
        <taxon>Actinomycetota</taxon>
        <taxon>Actinomycetes</taxon>
        <taxon>Kitasatosporales</taxon>
        <taxon>Streptomycetaceae</taxon>
        <taxon>Streptomyces</taxon>
    </lineage>
</organism>
<dbReference type="EMBL" id="JACXYU010000015">
    <property type="protein sequence ID" value="MBD3934280.1"/>
    <property type="molecule type" value="Genomic_DNA"/>
</dbReference>
<protein>
    <submittedName>
        <fullName evidence="1">Uncharacterized protein</fullName>
    </submittedName>
</protein>
<dbReference type="Proteomes" id="UP000632289">
    <property type="component" value="Unassembled WGS sequence"/>
</dbReference>
<dbReference type="RefSeq" id="WP_191211579.1">
    <property type="nucleotide sequence ID" value="NZ_BAABKL010000002.1"/>
</dbReference>
<comment type="caution">
    <text evidence="1">The sequence shown here is derived from an EMBL/GenBank/DDBJ whole genome shotgun (WGS) entry which is preliminary data.</text>
</comment>